<dbReference type="InterPro" id="IPR032675">
    <property type="entry name" value="LRR_dom_sf"/>
</dbReference>
<feature type="domain" description="F-box" evidence="1">
    <location>
        <begin position="3"/>
        <end position="51"/>
    </location>
</feature>
<reference evidence="2" key="1">
    <citation type="submission" date="2013-07" db="EMBL/GenBank/DDBJ databases">
        <title>The genome of an arbuscular mycorrhizal fungus provides insights into the evolution of the oldest plant symbiosis.</title>
        <authorList>
            <consortium name="DOE Joint Genome Institute"/>
            <person name="Tisserant E."/>
            <person name="Malbreil M."/>
            <person name="Kuo A."/>
            <person name="Kohler A."/>
            <person name="Symeonidi A."/>
            <person name="Balestrini R."/>
            <person name="Charron P."/>
            <person name="Duensing N."/>
            <person name="Frei-dit-Frey N."/>
            <person name="Gianinazzi-Pearson V."/>
            <person name="Gilbert B."/>
            <person name="Handa Y."/>
            <person name="Hijri M."/>
            <person name="Kaul R."/>
            <person name="Kawaguchi M."/>
            <person name="Krajinski F."/>
            <person name="Lammers P."/>
            <person name="Lapierre D."/>
            <person name="Masclaux F.G."/>
            <person name="Murat C."/>
            <person name="Morin E."/>
            <person name="Ndikumana S."/>
            <person name="Pagni M."/>
            <person name="Petitpierre D."/>
            <person name="Requena N."/>
            <person name="Rosikiewicz P."/>
            <person name="Riley R."/>
            <person name="Saito K."/>
            <person name="San Clemente H."/>
            <person name="Shapiro H."/>
            <person name="van Tuinen D."/>
            <person name="Becard G."/>
            <person name="Bonfante P."/>
            <person name="Paszkowski U."/>
            <person name="Shachar-Hill Y."/>
            <person name="Young J.P."/>
            <person name="Sanders I.R."/>
            <person name="Henrissat B."/>
            <person name="Rensing S.A."/>
            <person name="Grigoriev I.V."/>
            <person name="Corradi N."/>
            <person name="Roux C."/>
            <person name="Martin F."/>
        </authorList>
    </citation>
    <scope>NUCLEOTIDE SEQUENCE</scope>
    <source>
        <strain evidence="2">DAOM 197198</strain>
    </source>
</reference>
<accession>U9V6N9</accession>
<gene>
    <name evidence="2" type="ORF">GLOINDRAFT_15313</name>
</gene>
<dbReference type="EMBL" id="KI274673">
    <property type="protein sequence ID" value="ESA23561.1"/>
    <property type="molecule type" value="Genomic_DNA"/>
</dbReference>
<name>U9V6N9_RHIID</name>
<proteinExistence type="predicted"/>
<dbReference type="AlphaFoldDB" id="U9V6N9"/>
<dbReference type="HOGENOM" id="CLU_028913_8_1_1"/>
<dbReference type="Gene3D" id="3.80.10.10">
    <property type="entry name" value="Ribonuclease Inhibitor"/>
    <property type="match status" value="1"/>
</dbReference>
<dbReference type="Pfam" id="PF12937">
    <property type="entry name" value="F-box-like"/>
    <property type="match status" value="1"/>
</dbReference>
<evidence type="ECO:0000313" key="2">
    <source>
        <dbReference type="EMBL" id="ESA23561.1"/>
    </source>
</evidence>
<evidence type="ECO:0000259" key="1">
    <source>
        <dbReference type="Pfam" id="PF12937"/>
    </source>
</evidence>
<dbReference type="InterPro" id="IPR001810">
    <property type="entry name" value="F-box_dom"/>
</dbReference>
<protein>
    <recommendedName>
        <fullName evidence="1">F-box domain-containing protein</fullName>
    </recommendedName>
</protein>
<dbReference type="VEuPathDB" id="FungiDB:RhiirFUN_023851"/>
<sequence>MSQNLPVEILCDILNNLVFQDDIRSFKTLFSCLFVNRLWCQITVPTLWRNPWNFKIWSNKNSKYRYRAMFNILILFLPDNSIEYLKECGIEIQPKYSFRSNTRQTKGYTLFNYPSFCKNLSIYHINKMIDFQNRFKDHKIFIIKEILKLFIYESPRILYMHIEDIQHDITGLFSNCKPFSQITELIIGANIDPLILNQLSQLCQNIKRLKLIEVTINPNQEMVNLVKVQNNLNYLNFISEKTSRKKNNQHIVSFINVLKLKSQSIISLNFENELAIILNILPYFTQNLRELKFKVDNRHQLLDRFHLELKSIKFEQLEILECNLPFKVFAEVIEKSGSELKKIVHIKGCYNSKEVGFLVNTISYNCFKLEYLYIEIIDTNDLLKLLNSCQNLKELNLNLLYFNSRDQSQLLLFFEILAKNSPQSLYKLQLNINITSELLEKFLNIWQKRPNMKSLNLNVINYHYDNEKKKIVQKFTANGVLTTGNETLALEGEVIKYNTAELIDFFAGRGHKEELEFLEDRQKHP</sequence>
<organism evidence="2">
    <name type="scientific">Rhizophagus irregularis (strain DAOM 181602 / DAOM 197198 / MUCL 43194)</name>
    <name type="common">Arbuscular mycorrhizal fungus</name>
    <name type="synonym">Glomus intraradices</name>
    <dbReference type="NCBI Taxonomy" id="747089"/>
    <lineage>
        <taxon>Eukaryota</taxon>
        <taxon>Fungi</taxon>
        <taxon>Fungi incertae sedis</taxon>
        <taxon>Mucoromycota</taxon>
        <taxon>Glomeromycotina</taxon>
        <taxon>Glomeromycetes</taxon>
        <taxon>Glomerales</taxon>
        <taxon>Glomeraceae</taxon>
        <taxon>Rhizophagus</taxon>
    </lineage>
</organism>